<feature type="transmembrane region" description="Helical" evidence="1">
    <location>
        <begin position="101"/>
        <end position="130"/>
    </location>
</feature>
<dbReference type="OrthoDB" id="9814991at2"/>
<accession>A0A0R1XHS3</accession>
<feature type="transmembrane region" description="Helical" evidence="1">
    <location>
        <begin position="76"/>
        <end position="95"/>
    </location>
</feature>
<dbReference type="EMBL" id="AZFW01000044">
    <property type="protein sequence ID" value="KRM27675.1"/>
    <property type="molecule type" value="Genomic_DNA"/>
</dbReference>
<evidence type="ECO:0008006" key="4">
    <source>
        <dbReference type="Google" id="ProtNLM"/>
    </source>
</evidence>
<reference evidence="2 3" key="1">
    <citation type="journal article" date="2015" name="Genome Announc.">
        <title>Expanding the biotechnology potential of lactobacilli through comparative genomics of 213 strains and associated genera.</title>
        <authorList>
            <person name="Sun Z."/>
            <person name="Harris H.M."/>
            <person name="McCann A."/>
            <person name="Guo C."/>
            <person name="Argimon S."/>
            <person name="Zhang W."/>
            <person name="Yang X."/>
            <person name="Jeffery I.B."/>
            <person name="Cooney J.C."/>
            <person name="Kagawa T.F."/>
            <person name="Liu W."/>
            <person name="Song Y."/>
            <person name="Salvetti E."/>
            <person name="Wrobel A."/>
            <person name="Rasinkangas P."/>
            <person name="Parkhill J."/>
            <person name="Rea M.C."/>
            <person name="O'Sullivan O."/>
            <person name="Ritari J."/>
            <person name="Douillard F.P."/>
            <person name="Paul Ross R."/>
            <person name="Yang R."/>
            <person name="Briner A.E."/>
            <person name="Felis G.E."/>
            <person name="de Vos W.M."/>
            <person name="Barrangou R."/>
            <person name="Klaenhammer T.R."/>
            <person name="Caufield P.W."/>
            <person name="Cui Y."/>
            <person name="Zhang H."/>
            <person name="O'Toole P.W."/>
        </authorList>
    </citation>
    <scope>NUCLEOTIDE SEQUENCE [LARGE SCALE GENOMIC DNA]</scope>
    <source>
        <strain evidence="2 3">DSM 16991</strain>
    </source>
</reference>
<protein>
    <recommendedName>
        <fullName evidence="4">Integral membrane protein</fullName>
    </recommendedName>
</protein>
<feature type="transmembrane region" description="Helical" evidence="1">
    <location>
        <begin position="151"/>
        <end position="172"/>
    </location>
</feature>
<feature type="transmembrane region" description="Helical" evidence="1">
    <location>
        <begin position="20"/>
        <end position="46"/>
    </location>
</feature>
<evidence type="ECO:0000313" key="3">
    <source>
        <dbReference type="Proteomes" id="UP000050949"/>
    </source>
</evidence>
<feature type="transmembrane region" description="Helical" evidence="1">
    <location>
        <begin position="178"/>
        <end position="198"/>
    </location>
</feature>
<keyword evidence="1" id="KW-0812">Transmembrane</keyword>
<dbReference type="AlphaFoldDB" id="A0A0R1XHS3"/>
<dbReference type="RefSeq" id="WP_027827846.1">
    <property type="nucleotide sequence ID" value="NZ_AUEH01000008.1"/>
</dbReference>
<dbReference type="Proteomes" id="UP000050949">
    <property type="component" value="Unassembled WGS sequence"/>
</dbReference>
<evidence type="ECO:0000313" key="2">
    <source>
        <dbReference type="EMBL" id="KRM27675.1"/>
    </source>
</evidence>
<proteinExistence type="predicted"/>
<organism evidence="2 3">
    <name type="scientific">Schleiferilactobacillus harbinensis DSM 16991</name>
    <dbReference type="NCBI Taxonomy" id="1122147"/>
    <lineage>
        <taxon>Bacteria</taxon>
        <taxon>Bacillati</taxon>
        <taxon>Bacillota</taxon>
        <taxon>Bacilli</taxon>
        <taxon>Lactobacillales</taxon>
        <taxon>Lactobacillaceae</taxon>
        <taxon>Schleiferilactobacillus</taxon>
    </lineage>
</organism>
<evidence type="ECO:0000256" key="1">
    <source>
        <dbReference type="SAM" id="Phobius"/>
    </source>
</evidence>
<dbReference type="InterPro" id="IPR006938">
    <property type="entry name" value="DUF624"/>
</dbReference>
<sequence length="214" mass="24161">MSDLFKYGSPFMQKLELITNYLLLNLLMLISALPIITLGTTLITGVELSRKMLDKQAVKVWRDYWTLFKTNSISGLFLGIQILAIGGLLVVDWLFVNHLPIVVRLLVVVLLFILSVGAVLLCTTVIPYAARYNDSFRHIWKNALLISIQKFPWVILASILLVLPLIFLMAGVPGFVTAIYWLTFIGFGAYAFGTALIFRHVFNQLETRTEVPLQ</sequence>
<keyword evidence="1" id="KW-1133">Transmembrane helix</keyword>
<dbReference type="Pfam" id="PF04854">
    <property type="entry name" value="DUF624"/>
    <property type="match status" value="1"/>
</dbReference>
<dbReference type="PATRIC" id="fig|1122147.4.peg.2512"/>
<comment type="caution">
    <text evidence="2">The sequence shown here is derived from an EMBL/GenBank/DDBJ whole genome shotgun (WGS) entry which is preliminary data.</text>
</comment>
<name>A0A0R1XHS3_9LACO</name>
<keyword evidence="1" id="KW-0472">Membrane</keyword>
<gene>
    <name evidence="2" type="ORF">FC91_GL002433</name>
</gene>